<evidence type="ECO:0000256" key="1">
    <source>
        <dbReference type="ARBA" id="ARBA00004613"/>
    </source>
</evidence>
<dbReference type="InterPro" id="IPR033764">
    <property type="entry name" value="Sdr_B"/>
</dbReference>
<dbReference type="RefSeq" id="WP_058245590.1">
    <property type="nucleotide sequence ID" value="NZ_CYSC01000047.1"/>
</dbReference>
<dbReference type="GO" id="GO:0005576">
    <property type="term" value="C:extracellular region"/>
    <property type="evidence" value="ECO:0007669"/>
    <property type="project" value="UniProtKB-SubCell"/>
</dbReference>
<feature type="domain" description="DUF7507" evidence="7">
    <location>
        <begin position="1681"/>
        <end position="1778"/>
    </location>
</feature>
<gene>
    <name evidence="8" type="ORF">TL5120_04299</name>
</gene>
<evidence type="ECO:0000259" key="7">
    <source>
        <dbReference type="Pfam" id="PF24346"/>
    </source>
</evidence>
<feature type="region of interest" description="Disordered" evidence="4">
    <location>
        <begin position="1397"/>
        <end position="1436"/>
    </location>
</feature>
<feature type="domain" description="DUF11" evidence="5">
    <location>
        <begin position="294"/>
        <end position="414"/>
    </location>
</feature>
<dbReference type="Pfam" id="PF01345">
    <property type="entry name" value="DUF11"/>
    <property type="match status" value="8"/>
</dbReference>
<feature type="region of interest" description="Disordered" evidence="4">
    <location>
        <begin position="150"/>
        <end position="172"/>
    </location>
</feature>
<feature type="domain" description="DUF7507" evidence="7">
    <location>
        <begin position="1556"/>
        <end position="1661"/>
    </location>
</feature>
<comment type="subcellular location">
    <subcellularLocation>
        <location evidence="1">Secreted</location>
    </subcellularLocation>
</comment>
<evidence type="ECO:0000256" key="2">
    <source>
        <dbReference type="ARBA" id="ARBA00022525"/>
    </source>
</evidence>
<dbReference type="Pfam" id="PF17210">
    <property type="entry name" value="SdrD_B"/>
    <property type="match status" value="1"/>
</dbReference>
<dbReference type="InterPro" id="IPR047589">
    <property type="entry name" value="DUF11_rpt"/>
</dbReference>
<evidence type="ECO:0000256" key="4">
    <source>
        <dbReference type="SAM" id="MobiDB-lite"/>
    </source>
</evidence>
<feature type="domain" description="SD-repeat containing protein B" evidence="6">
    <location>
        <begin position="1138"/>
        <end position="1201"/>
    </location>
</feature>
<evidence type="ECO:0000313" key="8">
    <source>
        <dbReference type="EMBL" id="CUH74478.1"/>
    </source>
</evidence>
<name>A0A0P1GFU0_9RHOB</name>
<feature type="domain" description="DUF11" evidence="5">
    <location>
        <begin position="59"/>
        <end position="164"/>
    </location>
</feature>
<organism evidence="8 9">
    <name type="scientific">Thalassovita autumnalis</name>
    <dbReference type="NCBI Taxonomy" id="2072972"/>
    <lineage>
        <taxon>Bacteria</taxon>
        <taxon>Pseudomonadati</taxon>
        <taxon>Pseudomonadota</taxon>
        <taxon>Alphaproteobacteria</taxon>
        <taxon>Rhodobacterales</taxon>
        <taxon>Roseobacteraceae</taxon>
        <taxon>Thalassovita</taxon>
    </lineage>
</organism>
<evidence type="ECO:0000259" key="5">
    <source>
        <dbReference type="Pfam" id="PF01345"/>
    </source>
</evidence>
<reference evidence="8 9" key="1">
    <citation type="submission" date="2015-09" db="EMBL/GenBank/DDBJ databases">
        <authorList>
            <consortium name="Swine Surveillance"/>
        </authorList>
    </citation>
    <scope>NUCLEOTIDE SEQUENCE [LARGE SCALE GENOMIC DNA]</scope>
    <source>
        <strain evidence="8 9">5120</strain>
    </source>
</reference>
<feature type="compositionally biased region" description="Low complexity" evidence="4">
    <location>
        <begin position="1662"/>
        <end position="1676"/>
    </location>
</feature>
<keyword evidence="2" id="KW-0964">Secreted</keyword>
<protein>
    <recommendedName>
        <fullName evidence="10">DUF11 domain-containing protein</fullName>
    </recommendedName>
</protein>
<accession>A0A0P1GFU0</accession>
<dbReference type="SUPFAM" id="SSF117074">
    <property type="entry name" value="Hypothetical protein PA1324"/>
    <property type="match status" value="1"/>
</dbReference>
<feature type="domain" description="DUF7507" evidence="7">
    <location>
        <begin position="1910"/>
        <end position="2005"/>
    </location>
</feature>
<feature type="domain" description="DUF11" evidence="5">
    <location>
        <begin position="2050"/>
        <end position="2156"/>
    </location>
</feature>
<evidence type="ECO:0000313" key="9">
    <source>
        <dbReference type="Proteomes" id="UP000051887"/>
    </source>
</evidence>
<dbReference type="Proteomes" id="UP000051887">
    <property type="component" value="Unassembled WGS sequence"/>
</dbReference>
<dbReference type="NCBIfam" id="TIGR01451">
    <property type="entry name" value="B_ant_repeat"/>
    <property type="match status" value="7"/>
</dbReference>
<dbReference type="EMBL" id="CYSC01000047">
    <property type="protein sequence ID" value="CUH74478.1"/>
    <property type="molecule type" value="Genomic_DNA"/>
</dbReference>
<evidence type="ECO:0008006" key="10">
    <source>
        <dbReference type="Google" id="ProtNLM"/>
    </source>
</evidence>
<feature type="domain" description="DUF11" evidence="5">
    <location>
        <begin position="172"/>
        <end position="285"/>
    </location>
</feature>
<feature type="region of interest" description="Disordered" evidence="4">
    <location>
        <begin position="1647"/>
        <end position="1677"/>
    </location>
</feature>
<dbReference type="InterPro" id="IPR055354">
    <property type="entry name" value="DUF7507"/>
</dbReference>
<dbReference type="Gene3D" id="2.60.40.10">
    <property type="entry name" value="Immunoglobulins"/>
    <property type="match status" value="5"/>
</dbReference>
<dbReference type="PANTHER" id="PTHR34819">
    <property type="entry name" value="LARGE CYSTEINE-RICH PERIPLASMIC PROTEIN OMCB"/>
    <property type="match status" value="1"/>
</dbReference>
<sequence>MKTLGKALRKLCAGGADLRIGAIVMVLGVGFGALVPNQAKAQDVDWVLNLEDTGYDPTPAGGLISYSLSISNSGLDSITATSVDLTIPANSQFAGMTGDMGPCLPATATGPAVVRCDVPALAGEGSVAAQVNILSEVMGNLSLSAAITDSTDAPQTGNNQDTETTTVSAGSDLGVTLSGPTTAASGSVVTYSFVVTNNGPNTLSTAALQFPTTSGLVDVTPPAGCSAGAGGFDCTITGPLSLGASRSFDFTGQISAASGSTISPLGSVHTADPLDPIDGNDTDTIDTSVTSGSDIRISKSRSPNGNLLVGDTVSFTLSSSYTGDSPTGLQILDTLPVNYQIDSVVPDGGSDWVCGFMGQVVTCDMTDGTVAGSNVDLGDVTVNVTVVSEGTAQNTARISSASPLDPDLSNNSDSDSEATIVEPFIDLDANKTGPFPALGVVGNTYEFTLNARNRGNTDFWGTVILTDSLPAGLRYSGYRGNGWSCSPAAPVDGPNDVTCSRTYTEASPLPENSTTPDLILETETLAEGDATNVVTVSSPDANLVDQIASNDTASVTLSVYQTAVSADITVQKSATLASLQAGEVQTFTIEVINPDAFTATDVEVTDDLTGLINNAVGATGAGVVGFSITANAASGVTCDTDTVLGGTSRQLSCDIVSLPQCTPGAGGDCPIIEVQVRPGGNGGSRTNTVDVISMGVADGDLTNNTDSASFTLTPRADVTVSKVGSPGSVPAGQNLTYVISAIVTDDGLSAADDVTITDTLPHGVTFVSASPSAGSCTTVPTAGDAITALNDQLVCDLGRINNGAQHTVTVVVRPNHSAGAYPRTITNAVSVATSTVQTDTSNDSTTETTTVTIPAMDLIVNKTEDIDPVAVGQETTYTITVENGGPSHAEDVVVTDTMPGAGLNYQSYTAPGGVCTAPAVNAVGGTLTCSYDLIPAGEVRTITLTAMGVTKGIYDNSVSVSSFGAASLYDTNSTNDSTTEGTTVRTRADMEVVSKTPSAASVNLRDDFTFVIRVRNNVGPHVPTGAILAEADEVEVADTLPSGMELTGTQSVAVVSGSITASTCTGAAGGTSFTCDLGTVSSGGEVDITVPVQLVSVSSLPHVFTNTATVDSFSLDMEPGNNSNSGSVSVNSSVLTGRLFRDFNDDGGVDAGDTGIAGITMTLTGTSFDGQSVTRTVTTDANGDYQFDYVPQGTYQVSRGSVSEAYLNDGTDTPGTLGGTAQNTTDIAAISLPANTSTTGYLFAMVPQARIGIAKEVTNQVMRADGSFDVTFGLTVENFSLEDLENVTVTDPLSGAAPNFGSLATLADPANDPMIPGTYVVTTVPSSVCGGAHPGFNGSGDPIVATGITLSADTQCVIDFTIRVQPTVPLPAAQPGGHLFENQAEVQGDGVLSGQIFPTNPLLRDLSDNGGNPDRNSNGRGNDANEDDPTPVTPGVAPAIDLVKTVSGIPTTPQAGDTLTYSFTVTNTGNVDLSDVQVVDPLLGGALLSPTISLAMGANHSFTETYVLTQVDIDAGQVVNNADTSGRDPYNTLVEDDSGTTTGTDGPTTAVLPQRPSIALVKTADVSGVQTPAVVGDPIVYSFSVENTGNVTLSDVQINDPMLGGDLLVTPLSPLTLAPGQTVSTAVSVTYTLTQADLDEGQVVNQARVTGTPPSGPDVSDDSGTATGTDDPTASPVTQNAAITLEKEAQDEIYRTTQAVAGDPLTYEFTVTNTGNVTLTNVTVTDPMPGLVITNPVIPSLAPGAANAVVLTGSYPLLQADIDAGEVPNTATVTGDYLDVTDTPQQVSDTDSDLAIVAAIEALAELFPAFSTDGGTTTSMLASDTVLGDPATLATVTISVLSEDPGVTLDPATGLITLAPGQPAGAYEVHYEICSVAYPAICDDAVETVVQNPIESIEAVKSQLLVDNGDVVDGVGDRVDYTITLTNTGNVPLTSVSLVDTLTSRTGTPLSLDALPVFVSADLGSAEGRLEIGETATYTASYTLTIQSFTEGGLMNSVTGRGTSEYPPMFTSAPRVVTDVSDDDIDTDGNMVDDPTELILSAVITDQGMTITKTTPRGVVERGSVVPYTITVENENVFVSGTVDIVDVLPDGLFYVEGSATLEGAPHPVVVAGRVITWDDVPLPPLTTYTLTLSARVSSGADVGDHINRATVRHPDNGTLLAEEATATVRILPEPVFDCGDVIGKVFEDENRDGYQNEGETGLPAARVVGVDGTIITTDEHGRFHVPCAMLPADRGSNFILKLDTRSLPAGYRVTTENPRVIRLTPGKMSELNFGAAITRVVRVDLSDVAFVSDAEGRKRLSEPLVSGLAQLLPQIKAEAVHLRLAYHLGDTPSGADKRRARQHMQLVARHLRREWPKISQVKLTIERTFVETRK</sequence>
<feature type="domain" description="DUF11" evidence="5">
    <location>
        <begin position="717"/>
        <end position="848"/>
    </location>
</feature>
<feature type="compositionally biased region" description="Polar residues" evidence="4">
    <location>
        <begin position="150"/>
        <end position="169"/>
    </location>
</feature>
<dbReference type="PANTHER" id="PTHR34819:SF3">
    <property type="entry name" value="CELL SURFACE PROTEIN"/>
    <property type="match status" value="1"/>
</dbReference>
<dbReference type="InterPro" id="IPR051172">
    <property type="entry name" value="Chlamydia_OmcB"/>
</dbReference>
<dbReference type="Pfam" id="PF24346">
    <property type="entry name" value="DUF7507"/>
    <property type="match status" value="4"/>
</dbReference>
<keyword evidence="3" id="KW-0732">Signal</keyword>
<proteinExistence type="predicted"/>
<feature type="domain" description="DUF7507" evidence="7">
    <location>
        <begin position="1437"/>
        <end position="1536"/>
    </location>
</feature>
<dbReference type="InterPro" id="IPR013783">
    <property type="entry name" value="Ig-like_fold"/>
</dbReference>
<evidence type="ECO:0000259" key="6">
    <source>
        <dbReference type="Pfam" id="PF17210"/>
    </source>
</evidence>
<feature type="region of interest" description="Disordered" evidence="4">
    <location>
        <begin position="1522"/>
        <end position="1547"/>
    </location>
</feature>
<feature type="domain" description="DUF11" evidence="5">
    <location>
        <begin position="993"/>
        <end position="1127"/>
    </location>
</feature>
<feature type="domain" description="DUF11" evidence="5">
    <location>
        <begin position="440"/>
        <end position="557"/>
    </location>
</feature>
<feature type="domain" description="DUF11" evidence="5">
    <location>
        <begin position="857"/>
        <end position="979"/>
    </location>
</feature>
<dbReference type="InterPro" id="IPR001434">
    <property type="entry name" value="OmcB-like_DUF11"/>
</dbReference>
<evidence type="ECO:0000256" key="3">
    <source>
        <dbReference type="ARBA" id="ARBA00022729"/>
    </source>
</evidence>